<dbReference type="GO" id="GO:0005743">
    <property type="term" value="C:mitochondrial inner membrane"/>
    <property type="evidence" value="ECO:0007669"/>
    <property type="project" value="UniProtKB-SubCell"/>
</dbReference>
<comment type="cofactor">
    <cofactor evidence="18">
        <name>[4Fe-4S] cluster</name>
        <dbReference type="ChEBI" id="CHEBI:49883"/>
    </cofactor>
    <text evidence="18">Binds 1 [4Fe-4S] cluster.</text>
</comment>
<keyword evidence="4 18" id="KW-0813">Transport</keyword>
<evidence type="ECO:0000256" key="11">
    <source>
        <dbReference type="ARBA" id="ARBA00023002"/>
    </source>
</evidence>
<evidence type="ECO:0000256" key="7">
    <source>
        <dbReference type="ARBA" id="ARBA00022792"/>
    </source>
</evidence>
<evidence type="ECO:0000256" key="17">
    <source>
        <dbReference type="ARBA" id="ARBA00052682"/>
    </source>
</evidence>
<evidence type="ECO:0000256" key="14">
    <source>
        <dbReference type="ARBA" id="ARBA00023075"/>
    </source>
</evidence>
<comment type="function">
    <text evidence="18">Accepts electrons from ETF and reduces ubiquinone.</text>
</comment>
<evidence type="ECO:0000256" key="12">
    <source>
        <dbReference type="ARBA" id="ARBA00023004"/>
    </source>
</evidence>
<evidence type="ECO:0000256" key="2">
    <source>
        <dbReference type="ARBA" id="ARBA00004273"/>
    </source>
</evidence>
<protein>
    <recommendedName>
        <fullName evidence="18">Electron transfer flavoprotein-ubiquinone oxidoreductase</fullName>
        <shortName evidence="18">ETF-QO</shortName>
        <ecNumber evidence="18">1.5.5.1</ecNumber>
    </recommendedName>
</protein>
<evidence type="ECO:0000256" key="9">
    <source>
        <dbReference type="ARBA" id="ARBA00022946"/>
    </source>
</evidence>
<dbReference type="PANTHER" id="PTHR10617">
    <property type="entry name" value="ELECTRON TRANSFER FLAVOPROTEIN-UBIQUINONE OXIDOREDUCTASE"/>
    <property type="match status" value="1"/>
</dbReference>
<evidence type="ECO:0000256" key="10">
    <source>
        <dbReference type="ARBA" id="ARBA00022982"/>
    </source>
</evidence>
<evidence type="ECO:0000256" key="15">
    <source>
        <dbReference type="ARBA" id="ARBA00023128"/>
    </source>
</evidence>
<dbReference type="AlphaFoldDB" id="A0A7S2WPI7"/>
<dbReference type="GO" id="GO:0046872">
    <property type="term" value="F:metal ion binding"/>
    <property type="evidence" value="ECO:0007669"/>
    <property type="project" value="UniProtKB-KW"/>
</dbReference>
<dbReference type="InterPro" id="IPR036188">
    <property type="entry name" value="FAD/NAD-bd_sf"/>
</dbReference>
<dbReference type="PANTHER" id="PTHR10617:SF107">
    <property type="entry name" value="ELECTRON TRANSFER FLAVOPROTEIN-UBIQUINONE OXIDOREDUCTASE, MITOCHONDRIAL"/>
    <property type="match status" value="1"/>
</dbReference>
<evidence type="ECO:0000256" key="4">
    <source>
        <dbReference type="ARBA" id="ARBA00022448"/>
    </source>
</evidence>
<dbReference type="Pfam" id="PF05187">
    <property type="entry name" value="Fer4_ETF_QO"/>
    <property type="match status" value="1"/>
</dbReference>
<comment type="similarity">
    <text evidence="3">Belongs to the ETF-QO/FixC family.</text>
</comment>
<dbReference type="SUPFAM" id="SSF54862">
    <property type="entry name" value="4Fe-4S ferredoxins"/>
    <property type="match status" value="1"/>
</dbReference>
<dbReference type="SUPFAM" id="SSF51905">
    <property type="entry name" value="FAD/NAD(P)-binding domain"/>
    <property type="match status" value="1"/>
</dbReference>
<keyword evidence="14 18" id="KW-0830">Ubiquinone</keyword>
<evidence type="ECO:0000256" key="6">
    <source>
        <dbReference type="ARBA" id="ARBA00022723"/>
    </source>
</evidence>
<comment type="cofactor">
    <cofactor evidence="1 18">
        <name>FAD</name>
        <dbReference type="ChEBI" id="CHEBI:57692"/>
    </cofactor>
</comment>
<keyword evidence="11 18" id="KW-0560">Oxidoreductase</keyword>
<evidence type="ECO:0000313" key="21">
    <source>
        <dbReference type="EMBL" id="CAD9700861.1"/>
    </source>
</evidence>
<feature type="domain" description="ETF-QO/FixC ubiquinone-binding" evidence="20">
    <location>
        <begin position="254"/>
        <end position="347"/>
    </location>
</feature>
<evidence type="ECO:0000259" key="20">
    <source>
        <dbReference type="Pfam" id="PF21162"/>
    </source>
</evidence>
<dbReference type="Gene3D" id="3.30.9.90">
    <property type="match status" value="1"/>
</dbReference>
<accession>A0A7S2WPI7</accession>
<comment type="subcellular location">
    <subcellularLocation>
        <location evidence="2">Mitochondrion inner membrane</location>
    </subcellularLocation>
</comment>
<organism evidence="21">
    <name type="scientific">Mucochytrium quahogii</name>
    <dbReference type="NCBI Taxonomy" id="96639"/>
    <lineage>
        <taxon>Eukaryota</taxon>
        <taxon>Sar</taxon>
        <taxon>Stramenopiles</taxon>
        <taxon>Bigyra</taxon>
        <taxon>Labyrinthulomycetes</taxon>
        <taxon>Thraustochytrida</taxon>
        <taxon>Thraustochytriidae</taxon>
        <taxon>Mucochytrium</taxon>
    </lineage>
</organism>
<dbReference type="InterPro" id="IPR040156">
    <property type="entry name" value="ETF-QO"/>
</dbReference>
<evidence type="ECO:0000256" key="8">
    <source>
        <dbReference type="ARBA" id="ARBA00022827"/>
    </source>
</evidence>
<keyword evidence="6 18" id="KW-0479">Metal-binding</keyword>
<keyword evidence="16" id="KW-0472">Membrane</keyword>
<evidence type="ECO:0000259" key="19">
    <source>
        <dbReference type="Pfam" id="PF05187"/>
    </source>
</evidence>
<evidence type="ECO:0000256" key="16">
    <source>
        <dbReference type="ARBA" id="ARBA00023136"/>
    </source>
</evidence>
<dbReference type="GO" id="GO:0004174">
    <property type="term" value="F:electron-transferring-flavoprotein dehydrogenase activity"/>
    <property type="evidence" value="ECO:0007669"/>
    <property type="project" value="UniProtKB-UniRule"/>
</dbReference>
<keyword evidence="13 18" id="KW-0411">Iron-sulfur</keyword>
<keyword evidence="8 18" id="KW-0274">FAD</keyword>
<comment type="catalytic activity">
    <reaction evidence="17 18">
        <text>a ubiquinone + reduced [electron-transfer flavoprotein] = a ubiquinol + oxidized [electron-transfer flavoprotein] + H(+)</text>
        <dbReference type="Rhea" id="RHEA:24052"/>
        <dbReference type="Rhea" id="RHEA-COMP:9565"/>
        <dbReference type="Rhea" id="RHEA-COMP:9566"/>
        <dbReference type="Rhea" id="RHEA-COMP:10685"/>
        <dbReference type="Rhea" id="RHEA-COMP:10686"/>
        <dbReference type="ChEBI" id="CHEBI:15378"/>
        <dbReference type="ChEBI" id="CHEBI:16389"/>
        <dbReference type="ChEBI" id="CHEBI:17976"/>
        <dbReference type="ChEBI" id="CHEBI:57692"/>
        <dbReference type="ChEBI" id="CHEBI:58307"/>
        <dbReference type="EC" id="1.5.5.1"/>
    </reaction>
</comment>
<feature type="domain" description="ETF-QO/FixX C-terminal" evidence="19">
    <location>
        <begin position="491"/>
        <end position="592"/>
    </location>
</feature>
<dbReference type="EMBL" id="HBHK01022750">
    <property type="protein sequence ID" value="CAD9700861.1"/>
    <property type="molecule type" value="Transcribed_RNA"/>
</dbReference>
<keyword evidence="10 18" id="KW-0249">Electron transport</keyword>
<keyword evidence="15" id="KW-0496">Mitochondrion</keyword>
<dbReference type="Pfam" id="PF13450">
    <property type="entry name" value="NAD_binding_8"/>
    <property type="match status" value="1"/>
</dbReference>
<proteinExistence type="inferred from homology"/>
<keyword evidence="9" id="KW-0809">Transit peptide</keyword>
<name>A0A7S2WPI7_9STRA</name>
<dbReference type="InterPro" id="IPR049398">
    <property type="entry name" value="ETF-QO/FixC_UQ-bd"/>
</dbReference>
<evidence type="ECO:0000256" key="3">
    <source>
        <dbReference type="ARBA" id="ARBA00006796"/>
    </source>
</evidence>
<sequence length="595" mass="65358">MLARSRFGVFQASRVLRGTSSRPSLQNCVWNRSFSTEEDVPEREYMDYDVVIVGAGPAGLSAAIRLKQLEAEKGREVSVCVVEKGAEVGSHILSGNVFQPTALNELFPDWQEQGALGDDPTPVKEDNFVFLANDQKSISAPSLLIPPSLHNEGNYIISLGKLVRWLGGKAEELGVEIYPGFPAGEVLYDENGAVKGVATPDMGIGKDGKPKDTFMRGMELRAKQTFFAEGARGSCSEDIISKFGLRENCDMQSYGLGVKEVWEVPEEKHKPGFIQHTFGWPLDTKTYGGSFLYHMKPNKVLVGFVVGLDYENPTLSPYQEFQRFKHHPKIKQHLEGGECVSYGARVINEGGFQSIPKLTFPGGALIGCSAGFLNVPKVKGTHTAMKSGMIAAESIYDALDGLGEDAAPVEVTEYQSALENSWIWSELKSVRNYAPAFKWGLYAGVLYGGISGFFLRGHEPWTLSKHGKKTDDDETKPAASCKKIVYPKPDGKISFDILTNLARSGTDHEADQPAHLKVKDDMQDEPKISYEKYAGILQYACPAGVYAYNTEDGDAKFEISAQNCLHCKTCDIKATHNFIKWTVPEGSGGPNYDIM</sequence>
<dbReference type="Gene3D" id="3.30.70.20">
    <property type="match status" value="1"/>
</dbReference>
<evidence type="ECO:0000256" key="5">
    <source>
        <dbReference type="ARBA" id="ARBA00022630"/>
    </source>
</evidence>
<keyword evidence="12 18" id="KW-0408">Iron</keyword>
<reference evidence="21" key="1">
    <citation type="submission" date="2021-01" db="EMBL/GenBank/DDBJ databases">
        <authorList>
            <person name="Corre E."/>
            <person name="Pelletier E."/>
            <person name="Niang G."/>
            <person name="Scheremetjew M."/>
            <person name="Finn R."/>
            <person name="Kale V."/>
            <person name="Holt S."/>
            <person name="Cochrane G."/>
            <person name="Meng A."/>
            <person name="Brown T."/>
            <person name="Cohen L."/>
        </authorList>
    </citation>
    <scope>NUCLEOTIDE SEQUENCE</scope>
    <source>
        <strain evidence="21">NY070348D</strain>
    </source>
</reference>
<dbReference type="FunFam" id="3.30.70.20:FF:000015">
    <property type="entry name" value="Electron transfer flavoprotein-ubiquinone oxidoreductase"/>
    <property type="match status" value="1"/>
</dbReference>
<gene>
    <name evidence="21" type="ORF">QSP1433_LOCUS14383</name>
</gene>
<keyword evidence="7" id="KW-0999">Mitochondrion inner membrane</keyword>
<dbReference type="EC" id="1.5.5.1" evidence="18"/>
<dbReference type="GO" id="GO:0051539">
    <property type="term" value="F:4 iron, 4 sulfur cluster binding"/>
    <property type="evidence" value="ECO:0007669"/>
    <property type="project" value="UniProtKB-UniRule"/>
</dbReference>
<dbReference type="InterPro" id="IPR007859">
    <property type="entry name" value="ETF-QO/FixX_C"/>
</dbReference>
<evidence type="ECO:0000256" key="13">
    <source>
        <dbReference type="ARBA" id="ARBA00023014"/>
    </source>
</evidence>
<dbReference type="Gene3D" id="3.50.50.60">
    <property type="entry name" value="FAD/NAD(P)-binding domain"/>
    <property type="match status" value="1"/>
</dbReference>
<dbReference type="Pfam" id="PF21162">
    <property type="entry name" value="ETFQO_UQ-bd"/>
    <property type="match status" value="1"/>
</dbReference>
<evidence type="ECO:0000256" key="1">
    <source>
        <dbReference type="ARBA" id="ARBA00001974"/>
    </source>
</evidence>
<dbReference type="PRINTS" id="PR00469">
    <property type="entry name" value="PNDRDTASEII"/>
</dbReference>
<evidence type="ECO:0000256" key="18">
    <source>
        <dbReference type="RuleBase" id="RU366068"/>
    </source>
</evidence>
<dbReference type="SUPFAM" id="SSF54373">
    <property type="entry name" value="FAD-linked reductases, C-terminal domain"/>
    <property type="match status" value="1"/>
</dbReference>
<keyword evidence="5 18" id="KW-0285">Flavoprotein</keyword>